<dbReference type="EMBL" id="JBICRM010000017">
    <property type="protein sequence ID" value="MFG1706717.1"/>
    <property type="molecule type" value="Genomic_DNA"/>
</dbReference>
<dbReference type="Gene3D" id="3.20.20.100">
    <property type="entry name" value="NADP-dependent oxidoreductase domain"/>
    <property type="match status" value="1"/>
</dbReference>
<dbReference type="RefSeq" id="WP_393169826.1">
    <property type="nucleotide sequence ID" value="NZ_JBICRM010000017.1"/>
</dbReference>
<dbReference type="CDD" id="cd19076">
    <property type="entry name" value="AKR_AKR13A_13D"/>
    <property type="match status" value="1"/>
</dbReference>
<evidence type="ECO:0000256" key="1">
    <source>
        <dbReference type="ARBA" id="ARBA00023002"/>
    </source>
</evidence>
<reference evidence="3 4" key="1">
    <citation type="submission" date="2024-10" db="EMBL/GenBank/DDBJ databases">
        <authorList>
            <person name="Topkara A.R."/>
            <person name="Saygin H."/>
        </authorList>
    </citation>
    <scope>NUCLEOTIDE SEQUENCE [LARGE SCALE GENOMIC DNA]</scope>
    <source>
        <strain evidence="3 4">M3C6</strain>
    </source>
</reference>
<feature type="domain" description="NADP-dependent oxidoreductase" evidence="2">
    <location>
        <begin position="23"/>
        <end position="326"/>
    </location>
</feature>
<keyword evidence="4" id="KW-1185">Reference proteome</keyword>
<dbReference type="SUPFAM" id="SSF51430">
    <property type="entry name" value="NAD(P)-linked oxidoreductase"/>
    <property type="match status" value="1"/>
</dbReference>
<dbReference type="InterPro" id="IPR036812">
    <property type="entry name" value="NAD(P)_OxRdtase_dom_sf"/>
</dbReference>
<sequence>MTEKNDQVRARVTLGHSDISMRPIGLGCMTMSQSYGDANRDDSIATLREAIDLGVGMFDTADIYGAADAAFGAPTKGFGHNEELIGEAIAGRRDEVVIATKFAVQMSAEGAVRLVGDPAYVAQACEASLRRLRTDHIDLYYCHRQDPSVPIEETVGAMGELVTQGKVRAIGHCELPVDQLRRAHATFPLAALQSEYSLWERSVEDDGVVAACRELGITLVPYSPLGRAMLTGRIDRNQVFDATDFRSILPRFRGGNLDRNIDLVDALEKFSVAKGATPGQVALAWLLAQPLDVVPIPGTKRVQYLRENTAATEVGLSADEVAQLGALFDPAHVRGGRYPDPERGR</sequence>
<accession>A0ABW7AKC4</accession>
<proteinExistence type="predicted"/>
<evidence type="ECO:0000259" key="2">
    <source>
        <dbReference type="Pfam" id="PF00248"/>
    </source>
</evidence>
<gene>
    <name evidence="3" type="ORF">ACFLIM_26360</name>
</gene>
<dbReference type="InterPro" id="IPR023210">
    <property type="entry name" value="NADP_OxRdtase_dom"/>
</dbReference>
<name>A0ABW7AKC4_9ACTN</name>
<dbReference type="PANTHER" id="PTHR43625:SF40">
    <property type="entry name" value="ALDO-KETO REDUCTASE YAKC [NADP(+)]"/>
    <property type="match status" value="1"/>
</dbReference>
<dbReference type="InterPro" id="IPR050791">
    <property type="entry name" value="Aldo-Keto_reductase"/>
</dbReference>
<dbReference type="GO" id="GO:0016491">
    <property type="term" value="F:oxidoreductase activity"/>
    <property type="evidence" value="ECO:0007669"/>
    <property type="project" value="UniProtKB-KW"/>
</dbReference>
<dbReference type="PANTHER" id="PTHR43625">
    <property type="entry name" value="AFLATOXIN B1 ALDEHYDE REDUCTASE"/>
    <property type="match status" value="1"/>
</dbReference>
<evidence type="ECO:0000313" key="3">
    <source>
        <dbReference type="EMBL" id="MFG1706717.1"/>
    </source>
</evidence>
<protein>
    <submittedName>
        <fullName evidence="3">Aldo/keto reductase</fullName>
        <ecNumber evidence="3">1.1.1.-</ecNumber>
    </submittedName>
</protein>
<dbReference type="Pfam" id="PF00248">
    <property type="entry name" value="Aldo_ket_red"/>
    <property type="match status" value="1"/>
</dbReference>
<organism evidence="3 4">
    <name type="scientific">Nonomuraea marmarensis</name>
    <dbReference type="NCBI Taxonomy" id="3351344"/>
    <lineage>
        <taxon>Bacteria</taxon>
        <taxon>Bacillati</taxon>
        <taxon>Actinomycetota</taxon>
        <taxon>Actinomycetes</taxon>
        <taxon>Streptosporangiales</taxon>
        <taxon>Streptosporangiaceae</taxon>
        <taxon>Nonomuraea</taxon>
    </lineage>
</organism>
<dbReference type="EC" id="1.1.1.-" evidence="3"/>
<dbReference type="Proteomes" id="UP001603978">
    <property type="component" value="Unassembled WGS sequence"/>
</dbReference>
<comment type="caution">
    <text evidence="3">The sequence shown here is derived from an EMBL/GenBank/DDBJ whole genome shotgun (WGS) entry which is preliminary data.</text>
</comment>
<keyword evidence="1 3" id="KW-0560">Oxidoreductase</keyword>
<evidence type="ECO:0000313" key="4">
    <source>
        <dbReference type="Proteomes" id="UP001603978"/>
    </source>
</evidence>